<dbReference type="EMBL" id="WHUT02000012">
    <property type="protein sequence ID" value="NUB46115.1"/>
    <property type="molecule type" value="Genomic_DNA"/>
</dbReference>
<dbReference type="InterPro" id="IPR054213">
    <property type="entry name" value="DUF6920"/>
</dbReference>
<protein>
    <submittedName>
        <fullName evidence="1">Uncharacterized protein</fullName>
    </submittedName>
</protein>
<sequence length="238" mass="26431">MIATTETRPEIPVEVRDLALRLGADPVLGNRTVSLAQSGQMRLNLTSDRWLAFTARQTISITSCDFDWQARFQPLGLLRVVDALQDGKGRLEATALGFIPVMRARPGPALTRGELMRYLAELAYAPDAMLHNPHLRWRVENADTLHVAAGSGDTAAEVRLSLGPDGRISSIFAAERPRSAKPPVLPTPWLGAFSDYQQREGRWVPFSGQVSWQIDGTEKAYWRGRLTKWSLCQSPLPD</sequence>
<organism evidence="1 2">
    <name type="scientific">Fertoeibacter niger</name>
    <dbReference type="NCBI Taxonomy" id="2656921"/>
    <lineage>
        <taxon>Bacteria</taxon>
        <taxon>Pseudomonadati</taxon>
        <taxon>Pseudomonadota</taxon>
        <taxon>Alphaproteobacteria</taxon>
        <taxon>Rhodobacterales</taxon>
        <taxon>Paracoccaceae</taxon>
        <taxon>Fertoeibacter</taxon>
    </lineage>
</organism>
<comment type="caution">
    <text evidence="1">The sequence shown here is derived from an EMBL/GenBank/DDBJ whole genome shotgun (WGS) entry which is preliminary data.</text>
</comment>
<dbReference type="Proteomes" id="UP000484076">
    <property type="component" value="Unassembled WGS sequence"/>
</dbReference>
<accession>A0A8X8KPI7</accession>
<evidence type="ECO:0000313" key="2">
    <source>
        <dbReference type="Proteomes" id="UP000484076"/>
    </source>
</evidence>
<name>A0A8X8KPI7_9RHOB</name>
<gene>
    <name evidence="1" type="ORF">GEU84_017105</name>
</gene>
<dbReference type="Pfam" id="PF21900">
    <property type="entry name" value="DUF6920"/>
    <property type="match status" value="1"/>
</dbReference>
<dbReference type="RefSeq" id="WP_152828292.1">
    <property type="nucleotide sequence ID" value="NZ_WHUT02000012.1"/>
</dbReference>
<reference evidence="1" key="1">
    <citation type="submission" date="2020-05" db="EMBL/GenBank/DDBJ databases">
        <title>Fertoebacter nigrum gen. nov., sp. nov., a new member of the family Rhodobacteraceae.</title>
        <authorList>
            <person name="Szuroczki S."/>
            <person name="Abbaszade G."/>
            <person name="Buni D."/>
            <person name="Schumann P."/>
            <person name="Toth E."/>
        </authorList>
    </citation>
    <scope>NUCLEOTIDE SEQUENCE</scope>
    <source>
        <strain evidence="1">RG-N-1a</strain>
    </source>
</reference>
<proteinExistence type="predicted"/>
<keyword evidence="2" id="KW-1185">Reference proteome</keyword>
<evidence type="ECO:0000313" key="1">
    <source>
        <dbReference type="EMBL" id="NUB46115.1"/>
    </source>
</evidence>
<dbReference type="AlphaFoldDB" id="A0A8X8KPI7"/>